<dbReference type="RefSeq" id="WP_160610993.1">
    <property type="nucleotide sequence ID" value="NZ_WTZA01000001.1"/>
</dbReference>
<protein>
    <submittedName>
        <fullName evidence="1">Uncharacterized protein</fullName>
    </submittedName>
</protein>
<evidence type="ECO:0000313" key="1">
    <source>
        <dbReference type="EMBL" id="MXO75343.1"/>
    </source>
</evidence>
<name>A0A6I4TE56_9SPHN</name>
<dbReference type="AlphaFoldDB" id="A0A6I4TE56"/>
<dbReference type="EMBL" id="WTZA01000001">
    <property type="protein sequence ID" value="MXO75343.1"/>
    <property type="molecule type" value="Genomic_DNA"/>
</dbReference>
<organism evidence="1 2">
    <name type="scientific">Tsuneonella aeria</name>
    <dbReference type="NCBI Taxonomy" id="1837929"/>
    <lineage>
        <taxon>Bacteria</taxon>
        <taxon>Pseudomonadati</taxon>
        <taxon>Pseudomonadota</taxon>
        <taxon>Alphaproteobacteria</taxon>
        <taxon>Sphingomonadales</taxon>
        <taxon>Erythrobacteraceae</taxon>
        <taxon>Tsuneonella</taxon>
    </lineage>
</organism>
<gene>
    <name evidence="1" type="ORF">GRI40_08970</name>
</gene>
<proteinExistence type="predicted"/>
<dbReference type="Proteomes" id="UP000439522">
    <property type="component" value="Unassembled WGS sequence"/>
</dbReference>
<accession>A0A6I4TE56</accession>
<sequence>MRGAAMNQYGTLANLAAGVNDLRTQFDTNFKGRNPLEGAGAYVPFIREQDRVFNDRSGSLTAFIATALGLTGQQFNTPAEQKLFIQSILPTAGDTDGQIQAKLKTLEELIGSARTKGRSMLGLTDQNDPLLADARFQTFLNRTGGGGGGGDGIPPPKAAGGGATEGSMLIPPEMQAAHEAYLRDNWGKLTPEGYAAFRAQLDRRYGFEPRLDAYRAIVPDLNARAAQGGAPNGLNIPAVNRELTETEQVRNNIVSSAPGAFVAGVANAGGFGIPNAILRDQMAALREESPTASMLGEVVGGVSGAITGGAAVGGLAGRYGLTGVASKAAPLGDLAYGTVYGATENPDDPLLGAVMGAGGAVAGNVIGSQVGKRLPGAFGPKRPADALSRGERAVYNAVGDIDPVVVALTQADQLGVPATIADVSPAANTLTGAAIRRSPNAAGSARETLFRRGQGQYDRFLGAVERDLGPIENIPQRSEDLIGQARTAAGPLYEAAYSAPGASVFRIDDLLSRPSMSKALDNAVRIAREEGRDPVQLGFVFDDAGNATMIRQPSWQTIDYVKRGLDDVVEGYRDKTTGKLVLDDEGRAVNDTLRELLKRADTANPDYAAARAAYAGPAAERDAMRRGQNAMRMSPDQLSVNVANASTSQVEQMRLGFQSALGEQAGRYRNSANPFNSVLNTPAMEQRLATMYADSPDADIARLLLQRDLEGQLAGSTNRLVGNSLTAERQVADEAFGQQSLGGTMLQGALETAVTGAPVATALRAGAGRGLTGAIRDYRALGLGRRATELADQIVPLTLNDAPATAAAGLRDIKDRADAYDIILEELMKSASERAGHIGAGTTAVIASELAR</sequence>
<evidence type="ECO:0000313" key="2">
    <source>
        <dbReference type="Proteomes" id="UP000439522"/>
    </source>
</evidence>
<comment type="caution">
    <text evidence="1">The sequence shown here is derived from an EMBL/GenBank/DDBJ whole genome shotgun (WGS) entry which is preliminary data.</text>
</comment>
<keyword evidence="2" id="KW-1185">Reference proteome</keyword>
<dbReference type="OrthoDB" id="7586311at2"/>
<reference evidence="1 2" key="1">
    <citation type="submission" date="2019-12" db="EMBL/GenBank/DDBJ databases">
        <title>Genomic-based taxomic classification of the family Erythrobacteraceae.</title>
        <authorList>
            <person name="Xu L."/>
        </authorList>
    </citation>
    <scope>NUCLEOTIDE SEQUENCE [LARGE SCALE GENOMIC DNA]</scope>
    <source>
        <strain evidence="1 2">100921-2</strain>
    </source>
</reference>